<protein>
    <recommendedName>
        <fullName evidence="3">Staphylopine biosynthesis dehydrogenase</fullName>
    </recommendedName>
</protein>
<dbReference type="InterPro" id="IPR016935">
    <property type="entry name" value="Opine_metallophore_DH"/>
</dbReference>
<dbReference type="InterPro" id="IPR053620">
    <property type="entry name" value="Staphylopine_dehydrogenase"/>
</dbReference>
<dbReference type="Pfam" id="PF10100">
    <property type="entry name" value="Staph_opine_DH"/>
    <property type="match status" value="1"/>
</dbReference>
<evidence type="ECO:0008006" key="3">
    <source>
        <dbReference type="Google" id="ProtNLM"/>
    </source>
</evidence>
<proteinExistence type="predicted"/>
<organism evidence="1 2">
    <name type="scientific">Staphylococcus caprae</name>
    <dbReference type="NCBI Taxonomy" id="29380"/>
    <lineage>
        <taxon>Bacteria</taxon>
        <taxon>Bacillati</taxon>
        <taxon>Bacillota</taxon>
        <taxon>Bacilli</taxon>
        <taxon>Bacillales</taxon>
        <taxon>Staphylococcaceae</taxon>
        <taxon>Staphylococcus</taxon>
    </lineage>
</organism>
<dbReference type="EMBL" id="AP018586">
    <property type="protein sequence ID" value="BBD91225.1"/>
    <property type="molecule type" value="Genomic_DNA"/>
</dbReference>
<reference evidence="1 2" key="1">
    <citation type="submission" date="2018-05" db="EMBL/GenBank/DDBJ databases">
        <title>Complete genome sequencing of three human clinical isolates of Staphylococcus caprae reveals virulence factors similar to those of S. epidermidis and S. capitis.</title>
        <authorList>
            <person name="Watanabe S."/>
            <person name="Cui L."/>
        </authorList>
    </citation>
    <scope>NUCLEOTIDE SEQUENCE [LARGE SCALE GENOMIC DNA]</scope>
    <source>
        <strain evidence="1 2">JMUB590</strain>
    </source>
</reference>
<dbReference type="Gene3D" id="3.40.50.720">
    <property type="entry name" value="NAD(P)-binding Rossmann-like Domain"/>
    <property type="match status" value="1"/>
</dbReference>
<dbReference type="NCBIfam" id="NF033600">
    <property type="entry name" value="staphylopine_DH"/>
    <property type="match status" value="1"/>
</dbReference>
<dbReference type="GeneID" id="58049901"/>
<evidence type="ECO:0000313" key="2">
    <source>
        <dbReference type="Proteomes" id="UP000274772"/>
    </source>
</evidence>
<accession>A0ABN5W1B9</accession>
<gene>
    <name evidence="1" type="ORF">JMUB590_0115</name>
</gene>
<sequence>MSNTLIVGSGPVAIQLAQICHQVTDGNIDIVSRAKTSIKSQRVYDAYQSDGYFQVSTQNDAHHQLSGQFKVHQFFKDIKDVDQEYNTLIMACTADAYRSILEQLATSTLQRVKHIILVSPTLGSHMLIEQIILEVNPDVEVISFSTYLGDTRIIDAEQPHKVLTTGVKSKLYVGSNHAHSNLIERIKTCFEQLKIQLTVMDTPLQAEIHNSSLYVHPALFMNDFSLHAIFEGTSVPVYVYKLFPEGPITMTLIREMRQMWQEMMTILDKLSVPSVNLLKFMVKENYPVRAETMTEWEIDHFEQLPSIHQEYLLYVRYTAILIDPFSQPDEKGNYFDFSAVPYKQIEVDERDTMHIPRMPSEDSYRTSIIQAIGRTLGVQTPMIDQFLARYRAYCESYQTQHPHQRVSAQFDPHAYDKDIALVNQFLKEKHS</sequence>
<name>A0ABN5W1B9_9STAP</name>
<evidence type="ECO:0000313" key="1">
    <source>
        <dbReference type="EMBL" id="BBD91225.1"/>
    </source>
</evidence>
<keyword evidence="2" id="KW-1185">Reference proteome</keyword>
<dbReference type="Proteomes" id="UP000274772">
    <property type="component" value="Chromosome"/>
</dbReference>
<dbReference type="RefSeq" id="WP_002444885.1">
    <property type="nucleotide sequence ID" value="NZ_AP018585.1"/>
</dbReference>